<gene>
    <name evidence="3" type="ORF">BCR42DRAFT_32285</name>
</gene>
<organism evidence="3 4">
    <name type="scientific">Absidia repens</name>
    <dbReference type="NCBI Taxonomy" id="90262"/>
    <lineage>
        <taxon>Eukaryota</taxon>
        <taxon>Fungi</taxon>
        <taxon>Fungi incertae sedis</taxon>
        <taxon>Mucoromycota</taxon>
        <taxon>Mucoromycotina</taxon>
        <taxon>Mucoromycetes</taxon>
        <taxon>Mucorales</taxon>
        <taxon>Cunninghamellaceae</taxon>
        <taxon>Absidia</taxon>
    </lineage>
</organism>
<feature type="region of interest" description="Disordered" evidence="1">
    <location>
        <begin position="159"/>
        <end position="203"/>
    </location>
</feature>
<evidence type="ECO:0000259" key="2">
    <source>
        <dbReference type="Pfam" id="PF06985"/>
    </source>
</evidence>
<dbReference type="PANTHER" id="PTHR24148">
    <property type="entry name" value="ANKYRIN REPEAT DOMAIN-CONTAINING PROTEIN 39 HOMOLOG-RELATED"/>
    <property type="match status" value="1"/>
</dbReference>
<dbReference type="EMBL" id="MCGE01000011">
    <property type="protein sequence ID" value="ORZ16236.1"/>
    <property type="molecule type" value="Genomic_DNA"/>
</dbReference>
<dbReference type="OrthoDB" id="2283534at2759"/>
<accession>A0A1X2II23</accession>
<dbReference type="AlphaFoldDB" id="A0A1X2II23"/>
<protein>
    <recommendedName>
        <fullName evidence="2">Heterokaryon incompatibility domain-containing protein</fullName>
    </recommendedName>
</protein>
<reference evidence="3 4" key="1">
    <citation type="submission" date="2016-07" db="EMBL/GenBank/DDBJ databases">
        <title>Pervasive Adenine N6-methylation of Active Genes in Fungi.</title>
        <authorList>
            <consortium name="DOE Joint Genome Institute"/>
            <person name="Mondo S.J."/>
            <person name="Dannebaum R.O."/>
            <person name="Kuo R.C."/>
            <person name="Labutti K."/>
            <person name="Haridas S."/>
            <person name="Kuo A."/>
            <person name="Salamov A."/>
            <person name="Ahrendt S.R."/>
            <person name="Lipzen A."/>
            <person name="Sullivan W."/>
            <person name="Andreopoulos W.B."/>
            <person name="Clum A."/>
            <person name="Lindquist E."/>
            <person name="Daum C."/>
            <person name="Ramamoorthy G.K."/>
            <person name="Gryganskyi A."/>
            <person name="Culley D."/>
            <person name="Magnuson J.K."/>
            <person name="James T.Y."/>
            <person name="O'Malley M.A."/>
            <person name="Stajich J.E."/>
            <person name="Spatafora J.W."/>
            <person name="Visel A."/>
            <person name="Grigoriev I.V."/>
        </authorList>
    </citation>
    <scope>NUCLEOTIDE SEQUENCE [LARGE SCALE GENOMIC DNA]</scope>
    <source>
        <strain evidence="3 4">NRRL 1336</strain>
    </source>
</reference>
<evidence type="ECO:0000256" key="1">
    <source>
        <dbReference type="SAM" id="MobiDB-lite"/>
    </source>
</evidence>
<evidence type="ECO:0000313" key="4">
    <source>
        <dbReference type="Proteomes" id="UP000193560"/>
    </source>
</evidence>
<dbReference type="Proteomes" id="UP000193560">
    <property type="component" value="Unassembled WGS sequence"/>
</dbReference>
<keyword evidence="4" id="KW-1185">Reference proteome</keyword>
<dbReference type="InterPro" id="IPR052895">
    <property type="entry name" value="HetReg/Transcr_Mod"/>
</dbReference>
<name>A0A1X2II23_9FUNG</name>
<dbReference type="InterPro" id="IPR010730">
    <property type="entry name" value="HET"/>
</dbReference>
<evidence type="ECO:0000313" key="3">
    <source>
        <dbReference type="EMBL" id="ORZ16236.1"/>
    </source>
</evidence>
<sequence length="520" mass="60383">MHKKLMDEPGLRYCAISYRWGEVPEQVAVTPDYVAHVTSFALADLELLCGQLLVSADENVDYVWVDAVSIDQRNDKARKTAIRQMNNIYHHATMILAVPDLHLGYLKLNPANKSILTHIRKHTPNLYRHVRGDCQITTHQNPSQQRYTHEFPHIATMITPSSSHSTASSPNSPETPFTPYTPLTPATTAEQEHEQDQQQQQQPLPCECYRQTKGIGKSCIKAIVFLQYLVEDWSKRVWVISEYHIGRTKNMKIWFLSFDIQWYYTSRPSFVPLFDCIYRNHFRHRPFLDMMLNSQAAKNEDRFYAVLPLSVKYKDCIKTQDTVSQWQITDMISVCMRLYTFVGIREKVAMLYNCSKGRMLILPSFASCYTHGNGSNDTLTKILELERDRLLVQSIDLMTPSEHRRESAMHHLLHRHDNPFQSHLERTYLILRAKCHRILSTSNKDTKRFWQQHANICQQLEWSSGKNQLSIITVITIVTVKMRDIIWTKSLFHSSKQVYAHHLEFTLSVIEAVIVGSCIS</sequence>
<dbReference type="PANTHER" id="PTHR24148:SF73">
    <property type="entry name" value="HET DOMAIN PROTEIN (AFU_ORTHOLOGUE AFUA_8G01020)"/>
    <property type="match status" value="1"/>
</dbReference>
<proteinExistence type="predicted"/>
<feature type="compositionally biased region" description="Low complexity" evidence="1">
    <location>
        <begin position="160"/>
        <end position="188"/>
    </location>
</feature>
<feature type="domain" description="Heterokaryon incompatibility" evidence="2">
    <location>
        <begin position="13"/>
        <end position="98"/>
    </location>
</feature>
<comment type="caution">
    <text evidence="3">The sequence shown here is derived from an EMBL/GenBank/DDBJ whole genome shotgun (WGS) entry which is preliminary data.</text>
</comment>
<dbReference type="Pfam" id="PF06985">
    <property type="entry name" value="HET"/>
    <property type="match status" value="1"/>
</dbReference>